<comment type="caution">
    <text evidence="1">The sequence shown here is derived from an EMBL/GenBank/DDBJ whole genome shotgun (WGS) entry which is preliminary data.</text>
</comment>
<dbReference type="Proteomes" id="UP000218231">
    <property type="component" value="Unassembled WGS sequence"/>
</dbReference>
<dbReference type="EMBL" id="LIAE01010466">
    <property type="protein sequence ID" value="PAV60445.1"/>
    <property type="molecule type" value="Genomic_DNA"/>
</dbReference>
<accession>A0A2A2JFI9</accession>
<protein>
    <submittedName>
        <fullName evidence="1">Uncharacterized protein</fullName>
    </submittedName>
</protein>
<name>A0A2A2JFI9_9BILA</name>
<organism evidence="1 2">
    <name type="scientific">Diploscapter pachys</name>
    <dbReference type="NCBI Taxonomy" id="2018661"/>
    <lineage>
        <taxon>Eukaryota</taxon>
        <taxon>Metazoa</taxon>
        <taxon>Ecdysozoa</taxon>
        <taxon>Nematoda</taxon>
        <taxon>Chromadorea</taxon>
        <taxon>Rhabditida</taxon>
        <taxon>Rhabditina</taxon>
        <taxon>Rhabditomorpha</taxon>
        <taxon>Rhabditoidea</taxon>
        <taxon>Rhabditidae</taxon>
        <taxon>Diploscapter</taxon>
    </lineage>
</organism>
<reference evidence="1 2" key="1">
    <citation type="journal article" date="2017" name="Curr. Biol.">
        <title>Genome architecture and evolution of a unichromosomal asexual nematode.</title>
        <authorList>
            <person name="Fradin H."/>
            <person name="Zegar C."/>
            <person name="Gutwein M."/>
            <person name="Lucas J."/>
            <person name="Kovtun M."/>
            <person name="Corcoran D."/>
            <person name="Baugh L.R."/>
            <person name="Kiontke K."/>
            <person name="Gunsalus K."/>
            <person name="Fitch D.H."/>
            <person name="Piano F."/>
        </authorList>
    </citation>
    <scope>NUCLEOTIDE SEQUENCE [LARGE SCALE GENOMIC DNA]</scope>
    <source>
        <strain evidence="1">PF1309</strain>
    </source>
</reference>
<dbReference type="AlphaFoldDB" id="A0A2A2JFI9"/>
<evidence type="ECO:0000313" key="1">
    <source>
        <dbReference type="EMBL" id="PAV60445.1"/>
    </source>
</evidence>
<gene>
    <name evidence="1" type="ORF">WR25_10582</name>
</gene>
<keyword evidence="2" id="KW-1185">Reference proteome</keyword>
<proteinExistence type="predicted"/>
<sequence length="119" mass="13813">MLRSGMVNSEMPQCVNMMRYTERKPPARLSWLPWLATIANAILRLLRINVNNHHNNDHNDNCNNNNHHNTNVIVNVAYAVFPKNSPREDDRVCVCVIVWREAKFVYLLVVLPGYLSKDN</sequence>
<evidence type="ECO:0000313" key="2">
    <source>
        <dbReference type="Proteomes" id="UP000218231"/>
    </source>
</evidence>